<evidence type="ECO:0000313" key="4">
    <source>
        <dbReference type="Proteomes" id="UP000291116"/>
    </source>
</evidence>
<dbReference type="EMBL" id="CAACVS010000025">
    <property type="protein sequence ID" value="VEU34311.1"/>
    <property type="molecule type" value="Genomic_DNA"/>
</dbReference>
<keyword evidence="2" id="KW-0472">Membrane</keyword>
<dbReference type="AlphaFoldDB" id="A0A448YX02"/>
<dbReference type="OrthoDB" id="205047at2759"/>
<protein>
    <recommendedName>
        <fullName evidence="5">STI1 domain-containing protein</fullName>
    </recommendedName>
</protein>
<feature type="compositionally biased region" description="Polar residues" evidence="1">
    <location>
        <begin position="240"/>
        <end position="249"/>
    </location>
</feature>
<evidence type="ECO:0000256" key="2">
    <source>
        <dbReference type="SAM" id="Phobius"/>
    </source>
</evidence>
<name>A0A448YX02_9STRA</name>
<gene>
    <name evidence="3" type="ORF">PSNMU_V1.4_AUG-EV-PASAV3_0010140</name>
</gene>
<feature type="transmembrane region" description="Helical" evidence="2">
    <location>
        <begin position="441"/>
        <end position="459"/>
    </location>
</feature>
<proteinExistence type="predicted"/>
<organism evidence="3 4">
    <name type="scientific">Pseudo-nitzschia multistriata</name>
    <dbReference type="NCBI Taxonomy" id="183589"/>
    <lineage>
        <taxon>Eukaryota</taxon>
        <taxon>Sar</taxon>
        <taxon>Stramenopiles</taxon>
        <taxon>Ochrophyta</taxon>
        <taxon>Bacillariophyta</taxon>
        <taxon>Bacillariophyceae</taxon>
        <taxon>Bacillariophycidae</taxon>
        <taxon>Bacillariales</taxon>
        <taxon>Bacillariaceae</taxon>
        <taxon>Pseudo-nitzschia</taxon>
    </lineage>
</organism>
<sequence>MASENTDGATLKTPAAASFPVEARVILKGLVKAPHLNGKRGVVRSGLTDAGRHNVFIQDLDKSVGLKPSNLEYEPISLDDLSVKELKLILKYKCLQPKNLAGMDKSDLRVEVSSSLGESESLPKLLANAKANKDAFIPTTTTHSQAADQLSKMSPDQLRQQAKMMRTMDPDVVRRMNPQLANASDEQLRMAADRMEMMANNPEMIKMAAAQMRGMGPNPNAAATTSNSSRSAAEIPTAFPTPTASQTKQAADMMKNMTPEQFRQQAQMLKTMDPDVIRRTNPQLAHMSDAQIKMAATQFEMMANNPAMMKMAMDQMKNTSPEQLEAMRKGQMPATATTPGGVPSQANMAQMGADPSEMLAGMDKKQLKEMLNTVKDNPEMMKQFADMTGMSEDQLRQGVESFAGMDDSKLEAALTMMKTAQKAKDAWAQADAKVGGKLKHILIASAVAFLGWIVWYFFLRTAAVDAPRVFADLHQQHATEDIIDDDPNSEF</sequence>
<keyword evidence="4" id="KW-1185">Reference proteome</keyword>
<feature type="region of interest" description="Disordered" evidence="1">
    <location>
        <begin position="217"/>
        <end position="251"/>
    </location>
</feature>
<evidence type="ECO:0008006" key="5">
    <source>
        <dbReference type="Google" id="ProtNLM"/>
    </source>
</evidence>
<feature type="compositionally biased region" description="Low complexity" evidence="1">
    <location>
        <begin position="220"/>
        <end position="233"/>
    </location>
</feature>
<accession>A0A448YX02</accession>
<keyword evidence="2" id="KW-0812">Transmembrane</keyword>
<evidence type="ECO:0000256" key="1">
    <source>
        <dbReference type="SAM" id="MobiDB-lite"/>
    </source>
</evidence>
<evidence type="ECO:0000313" key="3">
    <source>
        <dbReference type="EMBL" id="VEU34311.1"/>
    </source>
</evidence>
<dbReference type="Proteomes" id="UP000291116">
    <property type="component" value="Unassembled WGS sequence"/>
</dbReference>
<keyword evidence="2" id="KW-1133">Transmembrane helix</keyword>
<reference evidence="3 4" key="1">
    <citation type="submission" date="2019-01" db="EMBL/GenBank/DDBJ databases">
        <authorList>
            <person name="Ferrante I. M."/>
        </authorList>
    </citation>
    <scope>NUCLEOTIDE SEQUENCE [LARGE SCALE GENOMIC DNA]</scope>
    <source>
        <strain evidence="3 4">B856</strain>
    </source>
</reference>